<dbReference type="OrthoDB" id="9802842at2"/>
<keyword evidence="2" id="KW-0560">Oxidoreductase</keyword>
<evidence type="ECO:0000256" key="1">
    <source>
        <dbReference type="SAM" id="Phobius"/>
    </source>
</evidence>
<keyword evidence="1" id="KW-0812">Transmembrane</keyword>
<proteinExistence type="predicted"/>
<dbReference type="eggNOG" id="ENOG502Z7RU">
    <property type="taxonomic scope" value="Bacteria"/>
</dbReference>
<feature type="transmembrane region" description="Helical" evidence="1">
    <location>
        <begin position="196"/>
        <end position="219"/>
    </location>
</feature>
<gene>
    <name evidence="2" type="ordered locus">Cag_1935</name>
</gene>
<dbReference type="AlphaFoldDB" id="Q3AP92"/>
<feature type="transmembrane region" description="Helical" evidence="1">
    <location>
        <begin position="157"/>
        <end position="176"/>
    </location>
</feature>
<feature type="transmembrane region" description="Helical" evidence="1">
    <location>
        <begin position="58"/>
        <end position="81"/>
    </location>
</feature>
<dbReference type="EC" id="1.3.5.1" evidence="2"/>
<dbReference type="HOGENOM" id="CLU_077968_0_1_10"/>
<dbReference type="KEGG" id="cch:Cag_1935"/>
<feature type="transmembrane region" description="Helical" evidence="1">
    <location>
        <begin position="102"/>
        <end position="120"/>
    </location>
</feature>
<dbReference type="InterPro" id="IPR011138">
    <property type="entry name" value="Cytochrome_b-558"/>
</dbReference>
<evidence type="ECO:0000313" key="2">
    <source>
        <dbReference type="EMBL" id="ABB29183.1"/>
    </source>
</evidence>
<name>Q3AP92_CHLCH</name>
<dbReference type="Gene3D" id="1.20.1300.10">
    <property type="entry name" value="Fumarate reductase/succinate dehydrogenase, transmembrane subunit"/>
    <property type="match status" value="1"/>
</dbReference>
<keyword evidence="1" id="KW-0472">Membrane</keyword>
<keyword evidence="1" id="KW-1133">Transmembrane helix</keyword>
<dbReference type="STRING" id="340177.Cag_1935"/>
<dbReference type="SUPFAM" id="SSF81343">
    <property type="entry name" value="Fumarate reductase respiratory complex transmembrane subunits"/>
    <property type="match status" value="1"/>
</dbReference>
<dbReference type="InterPro" id="IPR034804">
    <property type="entry name" value="SQR/QFR_C/D"/>
</dbReference>
<dbReference type="CDD" id="cd03498">
    <property type="entry name" value="SQR_TypeB_2_TM"/>
    <property type="match status" value="1"/>
</dbReference>
<organism evidence="2">
    <name type="scientific">Chlorobium chlorochromatii (strain CaD3)</name>
    <dbReference type="NCBI Taxonomy" id="340177"/>
    <lineage>
        <taxon>Bacteria</taxon>
        <taxon>Pseudomonadati</taxon>
        <taxon>Chlorobiota</taxon>
        <taxon>Chlorobiia</taxon>
        <taxon>Chlorobiales</taxon>
        <taxon>Chlorobiaceae</taxon>
        <taxon>Chlorobium/Pelodictyon group</taxon>
        <taxon>Chlorobium</taxon>
    </lineage>
</organism>
<protein>
    <submittedName>
        <fullName evidence="2">Succinate dehydrogenase subunit C</fullName>
        <ecNumber evidence="2">1.3.5.1</ecNumber>
    </submittedName>
</protein>
<accession>Q3AP92</accession>
<dbReference type="NCBIfam" id="TIGR02046">
    <property type="entry name" value="sdhC_b558_fam"/>
    <property type="match status" value="1"/>
</dbReference>
<dbReference type="EMBL" id="CP000108">
    <property type="protein sequence ID" value="ABB29183.1"/>
    <property type="molecule type" value="Genomic_DNA"/>
</dbReference>
<sequence>MRSNLFLSSLTAKVLMALAGLFLLTFLFLHLTLNLLLLLPDGGQAFSTAAAFMGANPLIKIAEVFLIASFVLHGVLGFMLSAKSRAARPVAYATANRSDTALFSRYMLHSGIIILLFLLWHSVDFYFIKLGIVLPPAGIEPHDFYQRALLLFTHPGISLFYLLSFIALGVHVNHAMQSAFQTLGLHHSRYVDGVKLASSLIAIVIATGFSIVPIVLCFFRP</sequence>
<dbReference type="GO" id="GO:0016020">
    <property type="term" value="C:membrane"/>
    <property type="evidence" value="ECO:0007669"/>
    <property type="project" value="InterPro"/>
</dbReference>
<dbReference type="GO" id="GO:0008177">
    <property type="term" value="F:succinate dehydrogenase (quinone) activity"/>
    <property type="evidence" value="ECO:0007669"/>
    <property type="project" value="UniProtKB-EC"/>
</dbReference>
<reference evidence="2" key="1">
    <citation type="submission" date="2005-08" db="EMBL/GenBank/DDBJ databases">
        <title>Complete sequence of Chlorobium chlorochromatii CaD3.</title>
        <authorList>
            <person name="Copeland A."/>
            <person name="Lucas S."/>
            <person name="Lapidus A."/>
            <person name="Barry K."/>
            <person name="Detter J.C."/>
            <person name="Glavina T."/>
            <person name="Hammon N."/>
            <person name="Israni S."/>
            <person name="Pitluck S."/>
            <person name="Bryant D."/>
            <person name="Schmutz J."/>
            <person name="Larimer F."/>
            <person name="Land M."/>
            <person name="Kyrpides N."/>
            <person name="Ivanova N."/>
            <person name="Richardson P."/>
        </authorList>
    </citation>
    <scope>NUCLEOTIDE SEQUENCE [LARGE SCALE GENOMIC DNA]</scope>
    <source>
        <strain evidence="2">CaD3</strain>
    </source>
</reference>
<feature type="transmembrane region" description="Helical" evidence="1">
    <location>
        <begin position="12"/>
        <end position="38"/>
    </location>
</feature>